<gene>
    <name evidence="1" type="ORF">SDC9_04134</name>
</gene>
<dbReference type="InterPro" id="IPR037026">
    <property type="entry name" value="Vgr_OB-fold_dom_sf"/>
</dbReference>
<evidence type="ECO:0008006" key="2">
    <source>
        <dbReference type="Google" id="ProtNLM"/>
    </source>
</evidence>
<evidence type="ECO:0000313" key="1">
    <source>
        <dbReference type="EMBL" id="MPL58600.1"/>
    </source>
</evidence>
<name>A0A644SV71_9ZZZZ</name>
<reference evidence="1" key="1">
    <citation type="submission" date="2019-08" db="EMBL/GenBank/DDBJ databases">
        <authorList>
            <person name="Kucharzyk K."/>
            <person name="Murdoch R.W."/>
            <person name="Higgins S."/>
            <person name="Loffler F."/>
        </authorList>
    </citation>
    <scope>NUCLEOTIDE SEQUENCE</scope>
</reference>
<comment type="caution">
    <text evidence="1">The sequence shown here is derived from an EMBL/GenBank/DDBJ whole genome shotgun (WGS) entry which is preliminary data.</text>
</comment>
<dbReference type="InterPro" id="IPR013046">
    <property type="entry name" value="GpV/Gp45"/>
</dbReference>
<sequence>MSNVLKNIVRVGRVSSIDPERATVRVAFEDKSGLVSYDLPVLVQQTLKNKDYCMPDPGEHVVCLFLPNGIAQGFCLGAFYSATDTPPVSNAKKRHVSFEDGTTIEYDRETSTLTINTVGAVNITGATGDVIVNGISLVNHIHPESIGSATGKPQ</sequence>
<dbReference type="AlphaFoldDB" id="A0A644SV71"/>
<dbReference type="EMBL" id="VSSQ01000007">
    <property type="protein sequence ID" value="MPL58600.1"/>
    <property type="molecule type" value="Genomic_DNA"/>
</dbReference>
<dbReference type="NCBIfam" id="TIGR01644">
    <property type="entry name" value="phage_P2_V"/>
    <property type="match status" value="1"/>
</dbReference>
<organism evidence="1">
    <name type="scientific">bioreactor metagenome</name>
    <dbReference type="NCBI Taxonomy" id="1076179"/>
    <lineage>
        <taxon>unclassified sequences</taxon>
        <taxon>metagenomes</taxon>
        <taxon>ecological metagenomes</taxon>
    </lineage>
</organism>
<accession>A0A644SV71</accession>
<protein>
    <recommendedName>
        <fullName evidence="2">Gp5/Type VI secretion system Vgr protein OB-fold domain-containing protein</fullName>
    </recommendedName>
</protein>
<dbReference type="Gene3D" id="6.20.150.10">
    <property type="match status" value="1"/>
</dbReference>
<dbReference type="Gene3D" id="2.40.50.230">
    <property type="entry name" value="Gp5 N-terminal domain"/>
    <property type="match status" value="1"/>
</dbReference>
<proteinExistence type="predicted"/>